<feature type="domain" description="HTH tetR-type" evidence="6">
    <location>
        <begin position="1"/>
        <end position="59"/>
    </location>
</feature>
<evidence type="ECO:0000259" key="6">
    <source>
        <dbReference type="PROSITE" id="PS50977"/>
    </source>
</evidence>
<evidence type="ECO:0000256" key="5">
    <source>
        <dbReference type="PROSITE-ProRule" id="PRU00335"/>
    </source>
</evidence>
<dbReference type="InterPro" id="IPR036271">
    <property type="entry name" value="Tet_transcr_reg_TetR-rel_C_sf"/>
</dbReference>
<evidence type="ECO:0000256" key="1">
    <source>
        <dbReference type="ARBA" id="ARBA00022491"/>
    </source>
</evidence>
<dbReference type="GeneID" id="93526216"/>
<dbReference type="GO" id="GO:0000976">
    <property type="term" value="F:transcription cis-regulatory region binding"/>
    <property type="evidence" value="ECO:0007669"/>
    <property type="project" value="TreeGrafter"/>
</dbReference>
<dbReference type="PANTHER" id="PTHR30055">
    <property type="entry name" value="HTH-TYPE TRANSCRIPTIONAL REGULATOR RUTR"/>
    <property type="match status" value="1"/>
</dbReference>
<dbReference type="PANTHER" id="PTHR30055:SF175">
    <property type="entry name" value="HTH-TYPE TRANSCRIPTIONAL REPRESSOR KSTR2"/>
    <property type="match status" value="1"/>
</dbReference>
<dbReference type="PROSITE" id="PS50977">
    <property type="entry name" value="HTH_TETR_2"/>
    <property type="match status" value="1"/>
</dbReference>
<keyword evidence="4" id="KW-0804">Transcription</keyword>
<dbReference type="AlphaFoldDB" id="A0A9Q6ZB92"/>
<sequence length="202" mass="23350">METLILEKATHLFLSQGFKSITMDDIAAELSISKKTIYQHYASKPELIEKCLVYINDKFLKSLELVIAQNRPAVAEIIAAHNNMNEVFAVETSVCLYQLNKYYPKIAQKQKIVHKKKYVGIIERNLEKGIKEGVYRASLDVEFTARLHIASVVSIDDQDYFEPEEYTHMQLHALHLDHHIRSISTEKGLKQYLELKESIKNE</sequence>
<dbReference type="SUPFAM" id="SSF46689">
    <property type="entry name" value="Homeodomain-like"/>
    <property type="match status" value="1"/>
</dbReference>
<dbReference type="Proteomes" id="UP000596202">
    <property type="component" value="Chromosome"/>
</dbReference>
<name>A0A9Q6ZB92_MYROD</name>
<dbReference type="OrthoDB" id="881297at2"/>
<keyword evidence="3 5" id="KW-0238">DNA-binding</keyword>
<dbReference type="Gene3D" id="1.10.357.10">
    <property type="entry name" value="Tetracycline Repressor, domain 2"/>
    <property type="match status" value="1"/>
</dbReference>
<feature type="DNA-binding region" description="H-T-H motif" evidence="5">
    <location>
        <begin position="22"/>
        <end position="41"/>
    </location>
</feature>
<dbReference type="EMBL" id="CP068108">
    <property type="protein sequence ID" value="QQU00390.1"/>
    <property type="molecule type" value="Genomic_DNA"/>
</dbReference>
<dbReference type="RefSeq" id="WP_002989765.1">
    <property type="nucleotide sequence ID" value="NZ_CP068108.1"/>
</dbReference>
<accession>A0A9Q6ZB92</accession>
<reference evidence="7 8" key="1">
    <citation type="submission" date="2021-01" db="EMBL/GenBank/DDBJ databases">
        <title>FDA dAtabase for Regulatory Grade micrObial Sequences (FDA-ARGOS): Supporting development and validation of Infectious Disease Dx tests.</title>
        <authorList>
            <person name="Sproer C."/>
            <person name="Gronow S."/>
            <person name="Severitt S."/>
            <person name="Schroder I."/>
            <person name="Tallon L."/>
            <person name="Sadzewicz L."/>
            <person name="Zhao X."/>
            <person name="Boylan J."/>
            <person name="Ott S."/>
            <person name="Bowen H."/>
            <person name="Vavikolanu K."/>
            <person name="Mehta A."/>
            <person name="Aluvathingal J."/>
            <person name="Nadendla S."/>
            <person name="Lowell S."/>
            <person name="Myers T."/>
            <person name="Yan Y."/>
            <person name="Sichtig H."/>
        </authorList>
    </citation>
    <scope>NUCLEOTIDE SEQUENCE [LARGE SCALE GENOMIC DNA]</scope>
    <source>
        <strain evidence="7 8">FDAARGOS_1131</strain>
    </source>
</reference>
<dbReference type="InterPro" id="IPR050109">
    <property type="entry name" value="HTH-type_TetR-like_transc_reg"/>
</dbReference>
<dbReference type="GO" id="GO:0003700">
    <property type="term" value="F:DNA-binding transcription factor activity"/>
    <property type="evidence" value="ECO:0007669"/>
    <property type="project" value="TreeGrafter"/>
</dbReference>
<dbReference type="Pfam" id="PF00440">
    <property type="entry name" value="TetR_N"/>
    <property type="match status" value="1"/>
</dbReference>
<evidence type="ECO:0000313" key="8">
    <source>
        <dbReference type="Proteomes" id="UP000596202"/>
    </source>
</evidence>
<proteinExistence type="predicted"/>
<gene>
    <name evidence="7" type="ORF">I6I88_01055</name>
</gene>
<keyword evidence="1" id="KW-0678">Repressor</keyword>
<evidence type="ECO:0000256" key="3">
    <source>
        <dbReference type="ARBA" id="ARBA00023125"/>
    </source>
</evidence>
<organism evidence="7 8">
    <name type="scientific">Myroides odoratus</name>
    <name type="common">Flavobacterium odoratum</name>
    <dbReference type="NCBI Taxonomy" id="256"/>
    <lineage>
        <taxon>Bacteria</taxon>
        <taxon>Pseudomonadati</taxon>
        <taxon>Bacteroidota</taxon>
        <taxon>Flavobacteriia</taxon>
        <taxon>Flavobacteriales</taxon>
        <taxon>Flavobacteriaceae</taxon>
        <taxon>Myroides</taxon>
    </lineage>
</organism>
<dbReference type="SUPFAM" id="SSF48498">
    <property type="entry name" value="Tetracyclin repressor-like, C-terminal domain"/>
    <property type="match status" value="1"/>
</dbReference>
<evidence type="ECO:0000256" key="2">
    <source>
        <dbReference type="ARBA" id="ARBA00023015"/>
    </source>
</evidence>
<dbReference type="InterPro" id="IPR009057">
    <property type="entry name" value="Homeodomain-like_sf"/>
</dbReference>
<dbReference type="PRINTS" id="PR00455">
    <property type="entry name" value="HTHTETR"/>
</dbReference>
<evidence type="ECO:0000313" key="7">
    <source>
        <dbReference type="EMBL" id="QQU00390.1"/>
    </source>
</evidence>
<evidence type="ECO:0000256" key="4">
    <source>
        <dbReference type="ARBA" id="ARBA00023163"/>
    </source>
</evidence>
<dbReference type="InterPro" id="IPR001647">
    <property type="entry name" value="HTH_TetR"/>
</dbReference>
<protein>
    <submittedName>
        <fullName evidence="7">TetR/AcrR family transcriptional regulator</fullName>
    </submittedName>
</protein>
<keyword evidence="2" id="KW-0805">Transcription regulation</keyword>